<sequence length="44" mass="4913">MINRQSPPHQSPNGASIRASNNTRINFPFKINRGYSNTRTLAAI</sequence>
<gene>
    <name evidence="2" type="ORF">NEILACOT_04825</name>
</gene>
<reference evidence="2 3" key="1">
    <citation type="submission" date="2009-10" db="EMBL/GenBank/DDBJ databases">
        <authorList>
            <person name="Weinstock G."/>
            <person name="Sodergren E."/>
            <person name="Clifton S."/>
            <person name="Fulton L."/>
            <person name="Fulton B."/>
            <person name="Courtney L."/>
            <person name="Fronick C."/>
            <person name="Harrison M."/>
            <person name="Strong C."/>
            <person name="Farmer C."/>
            <person name="Delahaunty K."/>
            <person name="Markovic C."/>
            <person name="Hall O."/>
            <person name="Minx P."/>
            <person name="Tomlinson C."/>
            <person name="Mitreva M."/>
            <person name="Nelson J."/>
            <person name="Hou S."/>
            <person name="Wollam A."/>
            <person name="Pepin K.H."/>
            <person name="Johnson M."/>
            <person name="Bhonagiri V."/>
            <person name="Nash W.E."/>
            <person name="Warren W."/>
            <person name="Chinwalla A."/>
            <person name="Mardis E.R."/>
            <person name="Wilson R.K."/>
        </authorList>
    </citation>
    <scope>NUCLEOTIDE SEQUENCE [LARGE SCALE GENOMIC DNA]</scope>
    <source>
        <strain evidence="2 3">ATCC 23970</strain>
    </source>
</reference>
<evidence type="ECO:0000313" key="3">
    <source>
        <dbReference type="Proteomes" id="UP000003843"/>
    </source>
</evidence>
<evidence type="ECO:0000313" key="2">
    <source>
        <dbReference type="EMBL" id="EEZ75156.1"/>
    </source>
</evidence>
<dbReference type="Proteomes" id="UP000003843">
    <property type="component" value="Unassembled WGS sequence"/>
</dbReference>
<dbReference type="AlphaFoldDB" id="D0WBA0"/>
<proteinExistence type="predicted"/>
<comment type="caution">
    <text evidence="2">The sequence shown here is derived from an EMBL/GenBank/DDBJ whole genome shotgun (WGS) entry which is preliminary data.</text>
</comment>
<accession>D0WBA0</accession>
<dbReference type="EMBL" id="ACEQ02000022">
    <property type="protein sequence ID" value="EEZ75156.1"/>
    <property type="molecule type" value="Genomic_DNA"/>
</dbReference>
<organism evidence="2 3">
    <name type="scientific">Neisseria lactamica ATCC 23970</name>
    <dbReference type="NCBI Taxonomy" id="546265"/>
    <lineage>
        <taxon>Bacteria</taxon>
        <taxon>Pseudomonadati</taxon>
        <taxon>Pseudomonadota</taxon>
        <taxon>Betaproteobacteria</taxon>
        <taxon>Neisseriales</taxon>
        <taxon>Neisseriaceae</taxon>
        <taxon>Neisseria</taxon>
    </lineage>
</organism>
<name>D0WBA0_NEILA</name>
<protein>
    <submittedName>
        <fullName evidence="2">Uncharacterized protein</fullName>
    </submittedName>
</protein>
<evidence type="ECO:0000256" key="1">
    <source>
        <dbReference type="SAM" id="MobiDB-lite"/>
    </source>
</evidence>
<feature type="region of interest" description="Disordered" evidence="1">
    <location>
        <begin position="1"/>
        <end position="23"/>
    </location>
</feature>